<evidence type="ECO:0000259" key="2">
    <source>
        <dbReference type="PROSITE" id="PS51186"/>
    </source>
</evidence>
<evidence type="ECO:0000313" key="3">
    <source>
        <dbReference type="EMBL" id="GAA3660039.1"/>
    </source>
</evidence>
<dbReference type="InterPro" id="IPR000182">
    <property type="entry name" value="GNAT_dom"/>
</dbReference>
<name>A0ABP7BGA8_9PSEU</name>
<proteinExistence type="predicted"/>
<sequence length="167" mass="18256">MNIHLGPLRPAHAGELLTVQKAAYVSEARRYAMWELPPLIETLDEIKRHIESGMPAIGAWDGHRLVGSVRGNVGGERMEVARLSVAPDMGGRGIGRRLLREITEAAPADVRVVWLFTGGESAGSLGLYESEGFVRVDERQDDFGIRVTLEKTVIRRSAAGHETLAGF</sequence>
<accession>A0ABP7BGA8</accession>
<gene>
    <name evidence="3" type="ORF">GCM10022267_52750</name>
</gene>
<dbReference type="CDD" id="cd04301">
    <property type="entry name" value="NAT_SF"/>
    <property type="match status" value="1"/>
</dbReference>
<dbReference type="PROSITE" id="PS51186">
    <property type="entry name" value="GNAT"/>
    <property type="match status" value="1"/>
</dbReference>
<comment type="caution">
    <text evidence="3">The sequence shown here is derived from an EMBL/GenBank/DDBJ whole genome shotgun (WGS) entry which is preliminary data.</text>
</comment>
<dbReference type="PANTHER" id="PTHR13947">
    <property type="entry name" value="GNAT FAMILY N-ACETYLTRANSFERASE"/>
    <property type="match status" value="1"/>
</dbReference>
<dbReference type="SUPFAM" id="SSF55729">
    <property type="entry name" value="Acyl-CoA N-acyltransferases (Nat)"/>
    <property type="match status" value="1"/>
</dbReference>
<dbReference type="InterPro" id="IPR016181">
    <property type="entry name" value="Acyl_CoA_acyltransferase"/>
</dbReference>
<dbReference type="RefSeq" id="WP_346132628.1">
    <property type="nucleotide sequence ID" value="NZ_BAABBE010000015.1"/>
</dbReference>
<dbReference type="Pfam" id="PF00583">
    <property type="entry name" value="Acetyltransf_1"/>
    <property type="match status" value="1"/>
</dbReference>
<reference evidence="4" key="1">
    <citation type="journal article" date="2019" name="Int. J. Syst. Evol. Microbiol.">
        <title>The Global Catalogue of Microorganisms (GCM) 10K type strain sequencing project: providing services to taxonomists for standard genome sequencing and annotation.</title>
        <authorList>
            <consortium name="The Broad Institute Genomics Platform"/>
            <consortium name="The Broad Institute Genome Sequencing Center for Infectious Disease"/>
            <person name="Wu L."/>
            <person name="Ma J."/>
        </authorList>
    </citation>
    <scope>NUCLEOTIDE SEQUENCE [LARGE SCALE GENOMIC DNA]</scope>
    <source>
        <strain evidence="4">JCM 17494</strain>
    </source>
</reference>
<organism evidence="3 4">
    <name type="scientific">Lentzea roselyniae</name>
    <dbReference type="NCBI Taxonomy" id="531940"/>
    <lineage>
        <taxon>Bacteria</taxon>
        <taxon>Bacillati</taxon>
        <taxon>Actinomycetota</taxon>
        <taxon>Actinomycetes</taxon>
        <taxon>Pseudonocardiales</taxon>
        <taxon>Pseudonocardiaceae</taxon>
        <taxon>Lentzea</taxon>
    </lineage>
</organism>
<dbReference type="Proteomes" id="UP001500711">
    <property type="component" value="Unassembled WGS sequence"/>
</dbReference>
<keyword evidence="1" id="KW-0808">Transferase</keyword>
<protein>
    <submittedName>
        <fullName evidence="3">GNAT family N-acetyltransferase</fullName>
    </submittedName>
</protein>
<feature type="domain" description="N-acetyltransferase" evidence="2">
    <location>
        <begin position="3"/>
        <end position="154"/>
    </location>
</feature>
<dbReference type="Gene3D" id="3.40.630.30">
    <property type="match status" value="1"/>
</dbReference>
<evidence type="ECO:0000313" key="4">
    <source>
        <dbReference type="Proteomes" id="UP001500711"/>
    </source>
</evidence>
<keyword evidence="4" id="KW-1185">Reference proteome</keyword>
<dbReference type="EMBL" id="BAABBE010000015">
    <property type="protein sequence ID" value="GAA3660039.1"/>
    <property type="molecule type" value="Genomic_DNA"/>
</dbReference>
<dbReference type="PANTHER" id="PTHR13947:SF37">
    <property type="entry name" value="LD18367P"/>
    <property type="match status" value="1"/>
</dbReference>
<dbReference type="InterPro" id="IPR050769">
    <property type="entry name" value="NAT_camello-type"/>
</dbReference>
<evidence type="ECO:0000256" key="1">
    <source>
        <dbReference type="ARBA" id="ARBA00022679"/>
    </source>
</evidence>